<evidence type="ECO:0000313" key="6">
    <source>
        <dbReference type="EMBL" id="KAE9157888.1"/>
    </source>
</evidence>
<dbReference type="Proteomes" id="UP000476176">
    <property type="component" value="Unassembled WGS sequence"/>
</dbReference>
<organism evidence="3 14">
    <name type="scientific">Phytophthora fragariae</name>
    <dbReference type="NCBI Taxonomy" id="53985"/>
    <lineage>
        <taxon>Eukaryota</taxon>
        <taxon>Sar</taxon>
        <taxon>Stramenopiles</taxon>
        <taxon>Oomycota</taxon>
        <taxon>Peronosporomycetes</taxon>
        <taxon>Peronosporales</taxon>
        <taxon>Peronosporaceae</taxon>
        <taxon>Phytophthora</taxon>
    </lineage>
</organism>
<dbReference type="Proteomes" id="UP000437068">
    <property type="component" value="Unassembled WGS sequence"/>
</dbReference>
<dbReference type="EMBL" id="QXFW01010221">
    <property type="protein sequence ID" value="KAE8953083.1"/>
    <property type="molecule type" value="Genomic_DNA"/>
</dbReference>
<dbReference type="OrthoDB" id="10270709at2759"/>
<dbReference type="EMBL" id="QXGC01009215">
    <property type="protein sequence ID" value="KAE9157888.1"/>
    <property type="molecule type" value="Genomic_DNA"/>
</dbReference>
<evidence type="ECO:0000313" key="8">
    <source>
        <dbReference type="EMBL" id="KAE9260912.1"/>
    </source>
</evidence>
<proteinExistence type="predicted"/>
<keyword evidence="10" id="KW-1185">Reference proteome</keyword>
<dbReference type="EMBL" id="QXGA01009417">
    <property type="protein sequence ID" value="KAE9056631.1"/>
    <property type="molecule type" value="Genomic_DNA"/>
</dbReference>
<evidence type="ECO:0000313" key="3">
    <source>
        <dbReference type="EMBL" id="KAE9055701.1"/>
    </source>
</evidence>
<evidence type="ECO:0000313" key="1">
    <source>
        <dbReference type="EMBL" id="KAE8917041.1"/>
    </source>
</evidence>
<dbReference type="Proteomes" id="UP000440367">
    <property type="component" value="Unassembled WGS sequence"/>
</dbReference>
<evidence type="ECO:0000313" key="4">
    <source>
        <dbReference type="EMBL" id="KAE9056631.1"/>
    </source>
</evidence>
<evidence type="ECO:0000313" key="9">
    <source>
        <dbReference type="Proteomes" id="UP000429523"/>
    </source>
</evidence>
<gene>
    <name evidence="8" type="ORF">PF001_g32577</name>
    <name evidence="7" type="ORF">PF002_g32760</name>
    <name evidence="6" type="ORF">PF004_g32053</name>
    <name evidence="5" type="ORF">PF005_g32735</name>
    <name evidence="4" type="ORF">PF006_g32626</name>
    <name evidence="3" type="ORF">PF007_g32228</name>
    <name evidence="1" type="ORF">PF009_g32638</name>
    <name evidence="2" type="ORF">PF011_g32513</name>
</gene>
<evidence type="ECO:0000313" key="11">
    <source>
        <dbReference type="Proteomes" id="UP000437068"/>
    </source>
</evidence>
<dbReference type="EMBL" id="QXGF01008195">
    <property type="protein sequence ID" value="KAE8917041.1"/>
    <property type="molecule type" value="Genomic_DNA"/>
</dbReference>
<dbReference type="EMBL" id="QXGB01008637">
    <property type="protein sequence ID" value="KAE9157689.1"/>
    <property type="molecule type" value="Genomic_DNA"/>
</dbReference>
<evidence type="ECO:0000313" key="7">
    <source>
        <dbReference type="EMBL" id="KAE9159849.1"/>
    </source>
</evidence>
<dbReference type="Proteomes" id="UP000429523">
    <property type="component" value="Unassembled WGS sequence"/>
</dbReference>
<comment type="caution">
    <text evidence="3">The sequence shown here is derived from an EMBL/GenBank/DDBJ whole genome shotgun (WGS) entry which is preliminary data.</text>
</comment>
<protein>
    <submittedName>
        <fullName evidence="3">Uncharacterized protein</fullName>
    </submittedName>
</protein>
<evidence type="ECO:0000313" key="15">
    <source>
        <dbReference type="Proteomes" id="UP000460718"/>
    </source>
</evidence>
<dbReference type="Proteomes" id="UP000440732">
    <property type="component" value="Unassembled WGS sequence"/>
</dbReference>
<dbReference type="EMBL" id="QXGE01009286">
    <property type="protein sequence ID" value="KAE9260912.1"/>
    <property type="molecule type" value="Genomic_DNA"/>
</dbReference>
<evidence type="ECO:0000313" key="14">
    <source>
        <dbReference type="Proteomes" id="UP000441208"/>
    </source>
</evidence>
<dbReference type="EMBL" id="QXFZ01008444">
    <property type="protein sequence ID" value="KAE9055701.1"/>
    <property type="molecule type" value="Genomic_DNA"/>
</dbReference>
<reference evidence="9 10" key="1">
    <citation type="submission" date="2018-08" db="EMBL/GenBank/DDBJ databases">
        <title>Genomic investigation of the strawberry pathogen Phytophthora fragariae indicates pathogenicity is determined by transcriptional variation in three key races.</title>
        <authorList>
            <person name="Adams T.M."/>
            <person name="Armitage A.D."/>
            <person name="Sobczyk M.K."/>
            <person name="Bates H.J."/>
            <person name="Dunwell J.M."/>
            <person name="Nellist C.F."/>
            <person name="Harrison R.J."/>
        </authorList>
    </citation>
    <scope>NUCLEOTIDE SEQUENCE [LARGE SCALE GENOMIC DNA]</scope>
    <source>
        <strain evidence="8 11">A4</strain>
        <strain evidence="7 12">BC-1</strain>
        <strain evidence="6 16">BC-23</strain>
        <strain evidence="5 10">NOV-27</strain>
        <strain evidence="4 13">NOV-5</strain>
        <strain evidence="3 14">NOV-71</strain>
        <strain evidence="1 9">NOV-9</strain>
        <strain evidence="2 15">SCRP245</strain>
    </source>
</reference>
<dbReference type="Proteomes" id="UP000433483">
    <property type="component" value="Unassembled WGS sequence"/>
</dbReference>
<dbReference type="AlphaFoldDB" id="A0A6A3PPU9"/>
<dbReference type="Proteomes" id="UP000460718">
    <property type="component" value="Unassembled WGS sequence"/>
</dbReference>
<sequence>MVISEVPASPGDITRCLFTAENNKKRKKAEGIKRPPRAITTAEAFFG</sequence>
<accession>A0A6A3PPU9</accession>
<evidence type="ECO:0000313" key="5">
    <source>
        <dbReference type="EMBL" id="KAE9157689.1"/>
    </source>
</evidence>
<evidence type="ECO:0000313" key="2">
    <source>
        <dbReference type="EMBL" id="KAE8953083.1"/>
    </source>
</evidence>
<evidence type="ECO:0000313" key="12">
    <source>
        <dbReference type="Proteomes" id="UP000440367"/>
    </source>
</evidence>
<dbReference type="Proteomes" id="UP000441208">
    <property type="component" value="Unassembled WGS sequence"/>
</dbReference>
<evidence type="ECO:0000313" key="10">
    <source>
        <dbReference type="Proteomes" id="UP000433483"/>
    </source>
</evidence>
<dbReference type="EMBL" id="QXGD01008020">
    <property type="protein sequence ID" value="KAE9159849.1"/>
    <property type="molecule type" value="Genomic_DNA"/>
</dbReference>
<evidence type="ECO:0000313" key="16">
    <source>
        <dbReference type="Proteomes" id="UP000476176"/>
    </source>
</evidence>
<evidence type="ECO:0000313" key="13">
    <source>
        <dbReference type="Proteomes" id="UP000440732"/>
    </source>
</evidence>
<name>A0A6A3PPU9_9STRA</name>